<accession>A0A2I0WB20</accession>
<keyword evidence="5" id="KW-0238">DNA-binding</keyword>
<reference evidence="5 6" key="2">
    <citation type="journal article" date="2017" name="Nature">
        <title>The Apostasia genome and the evolution of orchids.</title>
        <authorList>
            <person name="Zhang G.Q."/>
            <person name="Liu K.W."/>
            <person name="Li Z."/>
            <person name="Lohaus R."/>
            <person name="Hsiao Y.Y."/>
            <person name="Niu S.C."/>
            <person name="Wang J.Y."/>
            <person name="Lin Y.C."/>
            <person name="Xu Q."/>
            <person name="Chen L.J."/>
            <person name="Yoshida K."/>
            <person name="Fujiwara S."/>
            <person name="Wang Z.W."/>
            <person name="Zhang Y.Q."/>
            <person name="Mitsuda N."/>
            <person name="Wang M."/>
            <person name="Liu G.H."/>
            <person name="Pecoraro L."/>
            <person name="Huang H.X."/>
            <person name="Xiao X.J."/>
            <person name="Lin M."/>
            <person name="Wu X.Y."/>
            <person name="Wu W.L."/>
            <person name="Chen Y.Y."/>
            <person name="Chang S.B."/>
            <person name="Sakamoto S."/>
            <person name="Ohme-Takagi M."/>
            <person name="Yagi M."/>
            <person name="Zeng S.J."/>
            <person name="Shen C.Y."/>
            <person name="Yeh C.M."/>
            <person name="Luo Y.B."/>
            <person name="Tsai W.C."/>
            <person name="Van de Peer Y."/>
            <person name="Liu Z.J."/>
        </authorList>
    </citation>
    <scope>NUCLEOTIDE SEQUENCE [LARGE SCALE GENOMIC DNA]</scope>
    <source>
        <tissue evidence="5">The whole plant</tissue>
    </source>
</reference>
<dbReference type="PANTHER" id="PTHR45714:SF8">
    <property type="entry name" value="HOMEOBOX-LEUCINE ZIPPER PROTEIN ATHB-17"/>
    <property type="match status" value="1"/>
</dbReference>
<name>A0A2I0WB20_9ASPA</name>
<dbReference type="Pfam" id="PF02183">
    <property type="entry name" value="HALZ"/>
    <property type="match status" value="1"/>
</dbReference>
<sequence length="125" mass="14491">MPEPCSTMLTCVEEVVRIHQGCETFLRLYARALLDGVNLYGRGQENPPRIDHLTKLKQTEMECEYLKRCFGSLTEENRRLQREVEELRALMVAPPTVLSPLLLRLPPLWRSRASLEPKTLDLTNR</sequence>
<protein>
    <submittedName>
        <fullName evidence="5">Homeobox-leucine zipper protein HOX3</fullName>
    </submittedName>
</protein>
<dbReference type="SMART" id="SM00340">
    <property type="entry name" value="HALZ"/>
    <property type="match status" value="1"/>
</dbReference>
<keyword evidence="3" id="KW-0804">Transcription</keyword>
<comment type="subcellular location">
    <subcellularLocation>
        <location evidence="1">Nucleus</location>
    </subcellularLocation>
</comment>
<evidence type="ECO:0000256" key="3">
    <source>
        <dbReference type="ARBA" id="ARBA00023163"/>
    </source>
</evidence>
<dbReference type="EMBL" id="KZ502801">
    <property type="protein sequence ID" value="PKU72859.1"/>
    <property type="molecule type" value="Genomic_DNA"/>
</dbReference>
<evidence type="ECO:0000313" key="6">
    <source>
        <dbReference type="Proteomes" id="UP000233837"/>
    </source>
</evidence>
<dbReference type="GO" id="GO:0005634">
    <property type="term" value="C:nucleus"/>
    <property type="evidence" value="ECO:0007669"/>
    <property type="project" value="UniProtKB-SubCell"/>
</dbReference>
<organism evidence="5 6">
    <name type="scientific">Dendrobium catenatum</name>
    <dbReference type="NCBI Taxonomy" id="906689"/>
    <lineage>
        <taxon>Eukaryota</taxon>
        <taxon>Viridiplantae</taxon>
        <taxon>Streptophyta</taxon>
        <taxon>Embryophyta</taxon>
        <taxon>Tracheophyta</taxon>
        <taxon>Spermatophyta</taxon>
        <taxon>Magnoliopsida</taxon>
        <taxon>Liliopsida</taxon>
        <taxon>Asparagales</taxon>
        <taxon>Orchidaceae</taxon>
        <taxon>Epidendroideae</taxon>
        <taxon>Malaxideae</taxon>
        <taxon>Dendrobiinae</taxon>
        <taxon>Dendrobium</taxon>
    </lineage>
</organism>
<evidence type="ECO:0000256" key="1">
    <source>
        <dbReference type="ARBA" id="ARBA00004123"/>
    </source>
</evidence>
<dbReference type="Proteomes" id="UP000233837">
    <property type="component" value="Unassembled WGS sequence"/>
</dbReference>
<keyword evidence="2" id="KW-0805">Transcription regulation</keyword>
<feature type="domain" description="Leucine zipper homeobox-associated" evidence="4">
    <location>
        <begin position="57"/>
        <end position="100"/>
    </location>
</feature>
<dbReference type="GO" id="GO:0006355">
    <property type="term" value="P:regulation of DNA-templated transcription"/>
    <property type="evidence" value="ECO:0007669"/>
    <property type="project" value="InterPro"/>
</dbReference>
<dbReference type="GO" id="GO:0043565">
    <property type="term" value="F:sequence-specific DNA binding"/>
    <property type="evidence" value="ECO:0007669"/>
    <property type="project" value="InterPro"/>
</dbReference>
<keyword evidence="5" id="KW-0371">Homeobox</keyword>
<dbReference type="InterPro" id="IPR050762">
    <property type="entry name" value="HD-ZIP_Homeobox_LZ_Class_II"/>
</dbReference>
<proteinExistence type="predicted"/>
<dbReference type="AlphaFoldDB" id="A0A2I0WB20"/>
<evidence type="ECO:0000259" key="4">
    <source>
        <dbReference type="SMART" id="SM00340"/>
    </source>
</evidence>
<evidence type="ECO:0000256" key="2">
    <source>
        <dbReference type="ARBA" id="ARBA00023015"/>
    </source>
</evidence>
<keyword evidence="6" id="KW-1185">Reference proteome</keyword>
<reference evidence="5 6" key="1">
    <citation type="journal article" date="2016" name="Sci. Rep.">
        <title>The Dendrobium catenatum Lindl. genome sequence provides insights into polysaccharide synthase, floral development and adaptive evolution.</title>
        <authorList>
            <person name="Zhang G.Q."/>
            <person name="Xu Q."/>
            <person name="Bian C."/>
            <person name="Tsai W.C."/>
            <person name="Yeh C.M."/>
            <person name="Liu K.W."/>
            <person name="Yoshida K."/>
            <person name="Zhang L.S."/>
            <person name="Chang S.B."/>
            <person name="Chen F."/>
            <person name="Shi Y."/>
            <person name="Su Y.Y."/>
            <person name="Zhang Y.Q."/>
            <person name="Chen L.J."/>
            <person name="Yin Y."/>
            <person name="Lin M."/>
            <person name="Huang H."/>
            <person name="Deng H."/>
            <person name="Wang Z.W."/>
            <person name="Zhu S.L."/>
            <person name="Zhao X."/>
            <person name="Deng C."/>
            <person name="Niu S.C."/>
            <person name="Huang J."/>
            <person name="Wang M."/>
            <person name="Liu G.H."/>
            <person name="Yang H.J."/>
            <person name="Xiao X.J."/>
            <person name="Hsiao Y.Y."/>
            <person name="Wu W.L."/>
            <person name="Chen Y.Y."/>
            <person name="Mitsuda N."/>
            <person name="Ohme-Takagi M."/>
            <person name="Luo Y.B."/>
            <person name="Van de Peer Y."/>
            <person name="Liu Z.J."/>
        </authorList>
    </citation>
    <scope>NUCLEOTIDE SEQUENCE [LARGE SCALE GENOMIC DNA]</scope>
    <source>
        <tissue evidence="5">The whole plant</tissue>
    </source>
</reference>
<dbReference type="InterPro" id="IPR003106">
    <property type="entry name" value="Leu_zip_homeo"/>
</dbReference>
<dbReference type="PANTHER" id="PTHR45714">
    <property type="entry name" value="HOMEOBOX-LEUCINE ZIPPER PROTEIN HAT14"/>
    <property type="match status" value="1"/>
</dbReference>
<gene>
    <name evidence="5" type="primary">HOX3</name>
    <name evidence="5" type="ORF">MA16_Dca013653</name>
</gene>
<evidence type="ECO:0000313" key="5">
    <source>
        <dbReference type="EMBL" id="PKU72859.1"/>
    </source>
</evidence>